<dbReference type="AlphaFoldDB" id="X1UCZ6"/>
<reference evidence="2" key="1">
    <citation type="journal article" date="2014" name="Front. Microbiol.">
        <title>High frequency of phylogenetically diverse reductive dehalogenase-homologous genes in deep subseafloor sedimentary metagenomes.</title>
        <authorList>
            <person name="Kawai M."/>
            <person name="Futagami T."/>
            <person name="Toyoda A."/>
            <person name="Takaki Y."/>
            <person name="Nishi S."/>
            <person name="Hori S."/>
            <person name="Arai W."/>
            <person name="Tsubouchi T."/>
            <person name="Morono Y."/>
            <person name="Uchiyama I."/>
            <person name="Ito T."/>
            <person name="Fujiyama A."/>
            <person name="Inagaki F."/>
            <person name="Takami H."/>
        </authorList>
    </citation>
    <scope>NUCLEOTIDE SEQUENCE</scope>
    <source>
        <strain evidence="2">Expedition CK06-06</strain>
    </source>
</reference>
<comment type="caution">
    <text evidence="2">The sequence shown here is derived from an EMBL/GenBank/DDBJ whole genome shotgun (WGS) entry which is preliminary data.</text>
</comment>
<organism evidence="2">
    <name type="scientific">marine sediment metagenome</name>
    <dbReference type="NCBI Taxonomy" id="412755"/>
    <lineage>
        <taxon>unclassified sequences</taxon>
        <taxon>metagenomes</taxon>
        <taxon>ecological metagenomes</taxon>
    </lineage>
</organism>
<feature type="transmembrane region" description="Helical" evidence="1">
    <location>
        <begin position="56"/>
        <end position="78"/>
    </location>
</feature>
<feature type="transmembrane region" description="Helical" evidence="1">
    <location>
        <begin position="26"/>
        <end position="44"/>
    </location>
</feature>
<keyword evidence="1" id="KW-0812">Transmembrane</keyword>
<gene>
    <name evidence="2" type="ORF">S12H4_30024</name>
</gene>
<accession>X1UCZ6</accession>
<keyword evidence="1" id="KW-1133">Transmembrane helix</keyword>
<dbReference type="EMBL" id="BARW01017369">
    <property type="protein sequence ID" value="GAJ01437.1"/>
    <property type="molecule type" value="Genomic_DNA"/>
</dbReference>
<evidence type="ECO:0000313" key="2">
    <source>
        <dbReference type="EMBL" id="GAJ01437.1"/>
    </source>
</evidence>
<name>X1UCZ6_9ZZZZ</name>
<sequence length="81" mass="9278">MPQHVVTESHKHYEERRKFYNRTTPLIVGGLLFILMMYVALSMQRTYDVPMSVSDWGMAIGLLVVGIGLMALGIRNYFKGK</sequence>
<protein>
    <submittedName>
        <fullName evidence="2">Uncharacterized protein</fullName>
    </submittedName>
</protein>
<proteinExistence type="predicted"/>
<evidence type="ECO:0000256" key="1">
    <source>
        <dbReference type="SAM" id="Phobius"/>
    </source>
</evidence>
<keyword evidence="1" id="KW-0472">Membrane</keyword>